<dbReference type="Pfam" id="PF00482">
    <property type="entry name" value="T2SSF"/>
    <property type="match status" value="1"/>
</dbReference>
<evidence type="ECO:0000256" key="6">
    <source>
        <dbReference type="ARBA" id="ARBA00023136"/>
    </source>
</evidence>
<evidence type="ECO:0000256" key="1">
    <source>
        <dbReference type="ARBA" id="ARBA00004651"/>
    </source>
</evidence>
<keyword evidence="6" id="KW-0472">Membrane</keyword>
<evidence type="ECO:0000256" key="2">
    <source>
        <dbReference type="ARBA" id="ARBA00005745"/>
    </source>
</evidence>
<dbReference type="InterPro" id="IPR042094">
    <property type="entry name" value="T2SS_GspF_sf"/>
</dbReference>
<evidence type="ECO:0000256" key="3">
    <source>
        <dbReference type="ARBA" id="ARBA00022475"/>
    </source>
</evidence>
<proteinExistence type="inferred from homology"/>
<dbReference type="GO" id="GO:0005886">
    <property type="term" value="C:plasma membrane"/>
    <property type="evidence" value="ECO:0007669"/>
    <property type="project" value="UniProtKB-SubCell"/>
</dbReference>
<keyword evidence="4" id="KW-0812">Transmembrane</keyword>
<sequence>MASQFASSVPVLQILSMSAEVSGNLVIANVLEQSRESLRGGSSLSLPLAQSWVFPKLVSHMVAIGEETGQLDTMLEKIADFY</sequence>
<evidence type="ECO:0000313" key="9">
    <source>
        <dbReference type="Proteomes" id="UP001285636"/>
    </source>
</evidence>
<dbReference type="Gene3D" id="1.20.81.30">
    <property type="entry name" value="Type II secretion system (T2SS), domain F"/>
    <property type="match status" value="1"/>
</dbReference>
<evidence type="ECO:0000256" key="5">
    <source>
        <dbReference type="ARBA" id="ARBA00022989"/>
    </source>
</evidence>
<name>A0AAJ2NST1_ALKPS</name>
<feature type="domain" description="Type II secretion system protein GspF" evidence="7">
    <location>
        <begin position="1"/>
        <end position="82"/>
    </location>
</feature>
<evidence type="ECO:0000313" key="8">
    <source>
        <dbReference type="EMBL" id="MDV2887946.1"/>
    </source>
</evidence>
<organism evidence="8 9">
    <name type="scientific">Alkalihalophilus pseudofirmus</name>
    <name type="common">Bacillus pseudofirmus</name>
    <dbReference type="NCBI Taxonomy" id="79885"/>
    <lineage>
        <taxon>Bacteria</taxon>
        <taxon>Bacillati</taxon>
        <taxon>Bacillota</taxon>
        <taxon>Bacilli</taxon>
        <taxon>Bacillales</taxon>
        <taxon>Bacillaceae</taxon>
        <taxon>Alkalihalophilus</taxon>
    </lineage>
</organism>
<dbReference type="InterPro" id="IPR018076">
    <property type="entry name" value="T2SS_GspF_dom"/>
</dbReference>
<keyword evidence="3" id="KW-1003">Cell membrane</keyword>
<accession>A0AAJ2NST1</accession>
<comment type="similarity">
    <text evidence="2">Belongs to the GSP F family.</text>
</comment>
<evidence type="ECO:0000259" key="7">
    <source>
        <dbReference type="Pfam" id="PF00482"/>
    </source>
</evidence>
<dbReference type="RefSeq" id="WP_323468041.1">
    <property type="nucleotide sequence ID" value="NZ_JAWJAY010000698.1"/>
</dbReference>
<gene>
    <name evidence="8" type="ORF">RYX45_22525</name>
</gene>
<dbReference type="PANTHER" id="PTHR30012:SF0">
    <property type="entry name" value="TYPE II SECRETION SYSTEM PROTEIN F-RELATED"/>
    <property type="match status" value="1"/>
</dbReference>
<feature type="non-terminal residue" evidence="8">
    <location>
        <position position="82"/>
    </location>
</feature>
<keyword evidence="5" id="KW-1133">Transmembrane helix</keyword>
<comment type="subcellular location">
    <subcellularLocation>
        <location evidence="1">Cell membrane</location>
        <topology evidence="1">Multi-pass membrane protein</topology>
    </subcellularLocation>
</comment>
<dbReference type="PANTHER" id="PTHR30012">
    <property type="entry name" value="GENERAL SECRETION PATHWAY PROTEIN"/>
    <property type="match status" value="1"/>
</dbReference>
<dbReference type="EMBL" id="JAWJAY010000698">
    <property type="protein sequence ID" value="MDV2887946.1"/>
    <property type="molecule type" value="Genomic_DNA"/>
</dbReference>
<dbReference type="Proteomes" id="UP001285636">
    <property type="component" value="Unassembled WGS sequence"/>
</dbReference>
<dbReference type="AlphaFoldDB" id="A0AAJ2NST1"/>
<dbReference type="InterPro" id="IPR003004">
    <property type="entry name" value="GspF/PilC"/>
</dbReference>
<evidence type="ECO:0000256" key="4">
    <source>
        <dbReference type="ARBA" id="ARBA00022692"/>
    </source>
</evidence>
<reference evidence="8" key="1">
    <citation type="submission" date="2023-10" db="EMBL/GenBank/DDBJ databases">
        <title>Screening of Alkalihalophilus pseudofirmusBZ-TG-HK211 and Its Alleviation of Salt Stress on Rapeseed Growth.</title>
        <authorList>
            <person name="Zhao B."/>
            <person name="Guo T."/>
        </authorList>
    </citation>
    <scope>NUCLEOTIDE SEQUENCE</scope>
    <source>
        <strain evidence="8">BZ-TG-HK211</strain>
    </source>
</reference>
<comment type="caution">
    <text evidence="8">The sequence shown here is derived from an EMBL/GenBank/DDBJ whole genome shotgun (WGS) entry which is preliminary data.</text>
</comment>
<protein>
    <submittedName>
        <fullName evidence="8">Type II secretion system F family protein</fullName>
    </submittedName>
</protein>